<feature type="compositionally biased region" description="Low complexity" evidence="5">
    <location>
        <begin position="638"/>
        <end position="655"/>
    </location>
</feature>
<feature type="compositionally biased region" description="Low complexity" evidence="5">
    <location>
        <begin position="76"/>
        <end position="91"/>
    </location>
</feature>
<dbReference type="AlphaFoldDB" id="A0AAD5YSA9"/>
<accession>A0AAD5YSA9</accession>
<comment type="subcellular location">
    <subcellularLocation>
        <location evidence="1">Membrane</location>
        <topology evidence="1">Single-pass membrane protein</topology>
    </subcellularLocation>
</comment>
<dbReference type="EMBL" id="JANIEX010000204">
    <property type="protein sequence ID" value="KAJ3571061.1"/>
    <property type="molecule type" value="Genomic_DNA"/>
</dbReference>
<evidence type="ECO:0000313" key="8">
    <source>
        <dbReference type="Proteomes" id="UP001213000"/>
    </source>
</evidence>
<protein>
    <submittedName>
        <fullName evidence="7">Uncharacterized protein</fullName>
    </submittedName>
</protein>
<dbReference type="GO" id="GO:0016020">
    <property type="term" value="C:membrane"/>
    <property type="evidence" value="ECO:0007669"/>
    <property type="project" value="UniProtKB-SubCell"/>
</dbReference>
<feature type="region of interest" description="Disordered" evidence="5">
    <location>
        <begin position="433"/>
        <end position="455"/>
    </location>
</feature>
<evidence type="ECO:0000256" key="3">
    <source>
        <dbReference type="ARBA" id="ARBA00022989"/>
    </source>
</evidence>
<name>A0AAD5YSA9_9AGAR</name>
<evidence type="ECO:0000256" key="2">
    <source>
        <dbReference type="ARBA" id="ARBA00022692"/>
    </source>
</evidence>
<evidence type="ECO:0000256" key="1">
    <source>
        <dbReference type="ARBA" id="ARBA00004167"/>
    </source>
</evidence>
<feature type="compositionally biased region" description="Polar residues" evidence="5">
    <location>
        <begin position="65"/>
        <end position="75"/>
    </location>
</feature>
<reference evidence="7" key="1">
    <citation type="submission" date="2022-07" db="EMBL/GenBank/DDBJ databases">
        <title>Genome Sequence of Leucocoprinus birnbaumii.</title>
        <authorList>
            <person name="Buettner E."/>
        </authorList>
    </citation>
    <scope>NUCLEOTIDE SEQUENCE</scope>
    <source>
        <strain evidence="7">VT141</strain>
    </source>
</reference>
<dbReference type="PANTHER" id="PTHR15549">
    <property type="entry name" value="PAIRED IMMUNOGLOBULIN-LIKE TYPE 2 RECEPTOR"/>
    <property type="match status" value="1"/>
</dbReference>
<organism evidence="7 8">
    <name type="scientific">Leucocoprinus birnbaumii</name>
    <dbReference type="NCBI Taxonomy" id="56174"/>
    <lineage>
        <taxon>Eukaryota</taxon>
        <taxon>Fungi</taxon>
        <taxon>Dikarya</taxon>
        <taxon>Basidiomycota</taxon>
        <taxon>Agaricomycotina</taxon>
        <taxon>Agaricomycetes</taxon>
        <taxon>Agaricomycetidae</taxon>
        <taxon>Agaricales</taxon>
        <taxon>Agaricineae</taxon>
        <taxon>Agaricaceae</taxon>
        <taxon>Leucocoprinus</taxon>
    </lineage>
</organism>
<keyword evidence="8" id="KW-1185">Reference proteome</keyword>
<comment type="caution">
    <text evidence="7">The sequence shown here is derived from an EMBL/GenBank/DDBJ whole genome shotgun (WGS) entry which is preliminary data.</text>
</comment>
<dbReference type="InterPro" id="IPR051694">
    <property type="entry name" value="Immunoregulatory_rcpt-like"/>
</dbReference>
<evidence type="ECO:0000256" key="4">
    <source>
        <dbReference type="ARBA" id="ARBA00023136"/>
    </source>
</evidence>
<feature type="region of interest" description="Disordered" evidence="5">
    <location>
        <begin position="606"/>
        <end position="678"/>
    </location>
</feature>
<feature type="region of interest" description="Disordered" evidence="5">
    <location>
        <begin position="65"/>
        <end position="91"/>
    </location>
</feature>
<gene>
    <name evidence="7" type="ORF">NP233_g4007</name>
</gene>
<keyword evidence="2 6" id="KW-0812">Transmembrane</keyword>
<sequence length="678" mass="72518">MHMFTDGLLDRFPTTFPSTVEVPSWAKLDISKTGNIFDPVAAAREAAISALPPISSLVTTSSTQAPISGTQSQLNPSTTASSPALNASSSDSGGLSPGAIAGITIGVLIIVVGVLLAIFWRMLQARKRRNAMRGSALAAVTPSFNEKPMPLSPSPPSHIHTRSLSDPASIVTPFIYNTTGASPRPDSAAPSSTYYTTGPLRSSVDDMMASPQTATSPRTIMTVQRSNTPQAQVHKFNSSSRSLRASPLNNGLAYYHCSTLVSDWASSARAEVRSELLTIIRLGDYTLFIDFSCTESNLIEGFNSQAKNNKGQDPCLVAALLQADCRNETNVTIPQLAVNEIYTGPNPANNHDVCLCNSVVYSLLSVCAACQSRFWMDWTSWTAHCAIAYIRGFPKNISSNVAVPPWAYNNITVISAPNFDMEQAIRTAVNGPQSSTTFPSTAAGATDSVTQSTGGGMPSSTILTPSFVPTDSSSDVVPDNQFTVRKSLMIVGSVVGSALAITLAALVIWCFLRRTRRRKSPPSVTGSMLYKPLGEAEIPKELTEMEEQTSFRFSPLELDITSRHPGNISTSALSHVYSRADLPSYLFHASPDSEIPHSPAVESSELFTTAGGHSSSEGHYPFRRNSSQSFGASARKNTSSTSRRGASRGSTLLSSVQQSPTREEPIGRMFYTGENSGK</sequence>
<keyword evidence="3 6" id="KW-1133">Transmembrane helix</keyword>
<feature type="transmembrane region" description="Helical" evidence="6">
    <location>
        <begin position="99"/>
        <end position="123"/>
    </location>
</feature>
<dbReference type="GO" id="GO:0071944">
    <property type="term" value="C:cell periphery"/>
    <property type="evidence" value="ECO:0007669"/>
    <property type="project" value="UniProtKB-ARBA"/>
</dbReference>
<feature type="compositionally biased region" description="Polar residues" evidence="5">
    <location>
        <begin position="624"/>
        <end position="637"/>
    </location>
</feature>
<dbReference type="Proteomes" id="UP001213000">
    <property type="component" value="Unassembled WGS sequence"/>
</dbReference>
<dbReference type="CDD" id="cd12087">
    <property type="entry name" value="TM_EGFR-like"/>
    <property type="match status" value="1"/>
</dbReference>
<feature type="compositionally biased region" description="Polar residues" evidence="5">
    <location>
        <begin position="606"/>
        <end position="617"/>
    </location>
</feature>
<keyword evidence="4 6" id="KW-0472">Membrane</keyword>
<proteinExistence type="predicted"/>
<evidence type="ECO:0000313" key="7">
    <source>
        <dbReference type="EMBL" id="KAJ3571061.1"/>
    </source>
</evidence>
<feature type="transmembrane region" description="Helical" evidence="6">
    <location>
        <begin position="488"/>
        <end position="509"/>
    </location>
</feature>
<evidence type="ECO:0000256" key="6">
    <source>
        <dbReference type="SAM" id="Phobius"/>
    </source>
</evidence>
<evidence type="ECO:0000256" key="5">
    <source>
        <dbReference type="SAM" id="MobiDB-lite"/>
    </source>
</evidence>